<organism evidence="2 3">
    <name type="scientific">Calidifontibacillus erzurumensis</name>
    <dbReference type="NCBI Taxonomy" id="2741433"/>
    <lineage>
        <taxon>Bacteria</taxon>
        <taxon>Bacillati</taxon>
        <taxon>Bacillota</taxon>
        <taxon>Bacilli</taxon>
        <taxon>Bacillales</taxon>
        <taxon>Bacillaceae</taxon>
        <taxon>Calidifontibacillus/Schinkia group</taxon>
        <taxon>Calidifontibacillus</taxon>
    </lineage>
</organism>
<accession>A0A8J8KC59</accession>
<reference evidence="2" key="1">
    <citation type="submission" date="2020-06" db="EMBL/GenBank/DDBJ databases">
        <title>A novel thermopfilic bacterium from Erzurum, Turkey.</title>
        <authorList>
            <person name="Adiguzel A."/>
            <person name="Ay H."/>
            <person name="Baltaci M.O."/>
        </authorList>
    </citation>
    <scope>NUCLEOTIDE SEQUENCE</scope>
    <source>
        <strain evidence="2">P2</strain>
    </source>
</reference>
<name>A0A8J8KC59_9BACI</name>
<dbReference type="AlphaFoldDB" id="A0A8J8KC59"/>
<protein>
    <submittedName>
        <fullName evidence="2">Uncharacterized protein</fullName>
    </submittedName>
</protein>
<comment type="caution">
    <text evidence="2">The sequence shown here is derived from an EMBL/GenBank/DDBJ whole genome shotgun (WGS) entry which is preliminary data.</text>
</comment>
<keyword evidence="3" id="KW-1185">Reference proteome</keyword>
<dbReference type="EMBL" id="JABTTE010000020">
    <property type="protein sequence ID" value="NSL52704.1"/>
    <property type="molecule type" value="Genomic_DNA"/>
</dbReference>
<gene>
    <name evidence="2" type="ORF">HR057_13165</name>
</gene>
<sequence>MKKLIWTILILLVLAIGGSAYYFLKVKTYDISQDKELEAITEENYEIALPTDTNSNTSGENDPVEGNTEEDKESIDSGNSDGTSQSSANQKATVASIKEKYRPAFESLQAQANSKINALVAHAIQEYRDMRASGEEISYSYFLTKYKTAGEALEAKTDQAFETIFSALQKELKENGFDPNEANDVRDAYEAAKKERRKALLSSALEKF</sequence>
<evidence type="ECO:0000313" key="3">
    <source>
        <dbReference type="Proteomes" id="UP000625804"/>
    </source>
</evidence>
<feature type="compositionally biased region" description="Polar residues" evidence="1">
    <location>
        <begin position="76"/>
        <end position="93"/>
    </location>
</feature>
<dbReference type="RefSeq" id="WP_173731909.1">
    <property type="nucleotide sequence ID" value="NZ_JABTTE010000020.1"/>
</dbReference>
<feature type="compositionally biased region" description="Polar residues" evidence="1">
    <location>
        <begin position="51"/>
        <end position="60"/>
    </location>
</feature>
<proteinExistence type="predicted"/>
<evidence type="ECO:0000313" key="2">
    <source>
        <dbReference type="EMBL" id="NSL52704.1"/>
    </source>
</evidence>
<feature type="region of interest" description="Disordered" evidence="1">
    <location>
        <begin position="45"/>
        <end position="93"/>
    </location>
</feature>
<evidence type="ECO:0000256" key="1">
    <source>
        <dbReference type="SAM" id="MobiDB-lite"/>
    </source>
</evidence>
<dbReference type="Proteomes" id="UP000625804">
    <property type="component" value="Unassembled WGS sequence"/>
</dbReference>